<gene>
    <name evidence="3" type="ORF">GRI34_02565</name>
</gene>
<feature type="transmembrane region" description="Helical" evidence="1">
    <location>
        <begin position="89"/>
        <end position="109"/>
    </location>
</feature>
<keyword evidence="1" id="KW-0472">Membrane</keyword>
<name>A0A6I4TGY8_9SPHN</name>
<organism evidence="3 4">
    <name type="scientific">Qipengyuania aquimaris</name>
    <dbReference type="NCBI Taxonomy" id="255984"/>
    <lineage>
        <taxon>Bacteria</taxon>
        <taxon>Pseudomonadati</taxon>
        <taxon>Pseudomonadota</taxon>
        <taxon>Alphaproteobacteria</taxon>
        <taxon>Sphingomonadales</taxon>
        <taxon>Erythrobacteraceae</taxon>
        <taxon>Qipengyuania</taxon>
    </lineage>
</organism>
<dbReference type="GO" id="GO:0006355">
    <property type="term" value="P:regulation of DNA-templated transcription"/>
    <property type="evidence" value="ECO:0007669"/>
    <property type="project" value="InterPro"/>
</dbReference>
<dbReference type="InterPro" id="IPR011992">
    <property type="entry name" value="EF-hand-dom_pair"/>
</dbReference>
<dbReference type="EMBL" id="WTYI01000001">
    <property type="protein sequence ID" value="MXO95302.1"/>
    <property type="molecule type" value="Genomic_DNA"/>
</dbReference>
<dbReference type="GO" id="GO:0003677">
    <property type="term" value="F:DNA binding"/>
    <property type="evidence" value="ECO:0007669"/>
    <property type="project" value="InterPro"/>
</dbReference>
<dbReference type="Gene3D" id="1.10.238.10">
    <property type="entry name" value="EF-hand"/>
    <property type="match status" value="1"/>
</dbReference>
<evidence type="ECO:0000313" key="4">
    <source>
        <dbReference type="Proteomes" id="UP000432727"/>
    </source>
</evidence>
<dbReference type="InterPro" id="IPR016032">
    <property type="entry name" value="Sig_transdc_resp-reg_C-effctor"/>
</dbReference>
<feature type="domain" description="HTH luxR-type" evidence="2">
    <location>
        <begin position="1"/>
        <end position="63"/>
    </location>
</feature>
<evidence type="ECO:0000256" key="1">
    <source>
        <dbReference type="SAM" id="Phobius"/>
    </source>
</evidence>
<dbReference type="SMART" id="SM00421">
    <property type="entry name" value="HTH_LUXR"/>
    <property type="match status" value="1"/>
</dbReference>
<protein>
    <recommendedName>
        <fullName evidence="2">HTH luxR-type domain-containing protein</fullName>
    </recommendedName>
</protein>
<sequence>MLERLTEREKECLRLWLGHRTAKQIALDLGISHHAVEKRLKMARTKLDVTSSIDAAKMLAASEEYGDTGPQAPDLVKDRHDRPDSKLRYAKMGVFLMIVSTVIALGLVLQGGGKPTMVPSDEEASGAVVLEGSDLAYEKVTDEELRDWLGWIFRTTDTDESGFIEVGEAPKNFASQDDVLGTVILTGISAQQAFMEANDANKDGRVSESEFVEPAFLAFRERGRPVLPAALKPMQ</sequence>
<dbReference type="CDD" id="cd06170">
    <property type="entry name" value="LuxR_C_like"/>
    <property type="match status" value="1"/>
</dbReference>
<dbReference type="SUPFAM" id="SSF47473">
    <property type="entry name" value="EF-hand"/>
    <property type="match status" value="1"/>
</dbReference>
<dbReference type="InterPro" id="IPR018247">
    <property type="entry name" value="EF_Hand_1_Ca_BS"/>
</dbReference>
<dbReference type="Proteomes" id="UP000432727">
    <property type="component" value="Unassembled WGS sequence"/>
</dbReference>
<dbReference type="OrthoDB" id="7409632at2"/>
<reference evidence="3 4" key="1">
    <citation type="submission" date="2019-12" db="EMBL/GenBank/DDBJ databases">
        <title>Genomic-based taxomic classification of the family Erythrobacteraceae.</title>
        <authorList>
            <person name="Xu L."/>
        </authorList>
    </citation>
    <scope>NUCLEOTIDE SEQUENCE [LARGE SCALE GENOMIC DNA]</scope>
    <source>
        <strain evidence="3 4">JCM 12189</strain>
    </source>
</reference>
<dbReference type="PROSITE" id="PS00018">
    <property type="entry name" value="EF_HAND_1"/>
    <property type="match status" value="1"/>
</dbReference>
<keyword evidence="1" id="KW-0812">Transmembrane</keyword>
<keyword evidence="1" id="KW-1133">Transmembrane helix</keyword>
<keyword evidence="4" id="KW-1185">Reference proteome</keyword>
<dbReference type="AlphaFoldDB" id="A0A6I4TGY8"/>
<evidence type="ECO:0000259" key="2">
    <source>
        <dbReference type="PROSITE" id="PS50043"/>
    </source>
</evidence>
<dbReference type="SUPFAM" id="SSF46894">
    <property type="entry name" value="C-terminal effector domain of the bipartite response regulators"/>
    <property type="match status" value="1"/>
</dbReference>
<accession>A0A6I4TGY8</accession>
<dbReference type="PROSITE" id="PS50043">
    <property type="entry name" value="HTH_LUXR_2"/>
    <property type="match status" value="1"/>
</dbReference>
<proteinExistence type="predicted"/>
<dbReference type="InterPro" id="IPR036388">
    <property type="entry name" value="WH-like_DNA-bd_sf"/>
</dbReference>
<dbReference type="Pfam" id="PF00196">
    <property type="entry name" value="GerE"/>
    <property type="match status" value="1"/>
</dbReference>
<evidence type="ECO:0000313" key="3">
    <source>
        <dbReference type="EMBL" id="MXO95302.1"/>
    </source>
</evidence>
<comment type="caution">
    <text evidence="3">The sequence shown here is derived from an EMBL/GenBank/DDBJ whole genome shotgun (WGS) entry which is preliminary data.</text>
</comment>
<dbReference type="RefSeq" id="WP_160594606.1">
    <property type="nucleotide sequence ID" value="NZ_WTYI01000001.1"/>
</dbReference>
<dbReference type="InterPro" id="IPR000792">
    <property type="entry name" value="Tscrpt_reg_LuxR_C"/>
</dbReference>
<dbReference type="Gene3D" id="1.10.10.10">
    <property type="entry name" value="Winged helix-like DNA-binding domain superfamily/Winged helix DNA-binding domain"/>
    <property type="match status" value="1"/>
</dbReference>